<reference evidence="1 2" key="1">
    <citation type="submission" date="2020-06" db="EMBL/GenBank/DDBJ databases">
        <title>Transcriptomic and genomic resources for Thalictrum thalictroides and T. hernandezii: Facilitating candidate gene discovery in an emerging model plant lineage.</title>
        <authorList>
            <person name="Arias T."/>
            <person name="Riano-Pachon D.M."/>
            <person name="Di Stilio V.S."/>
        </authorList>
    </citation>
    <scope>NUCLEOTIDE SEQUENCE [LARGE SCALE GENOMIC DNA]</scope>
    <source>
        <strain evidence="2">cv. WT478/WT964</strain>
        <tissue evidence="1">Leaves</tissue>
    </source>
</reference>
<dbReference type="AlphaFoldDB" id="A0A7J6X0F9"/>
<dbReference type="EMBL" id="JABWDY010008015">
    <property type="protein sequence ID" value="KAF5202517.1"/>
    <property type="molecule type" value="Genomic_DNA"/>
</dbReference>
<protein>
    <submittedName>
        <fullName evidence="1">Uncharacterized protein</fullName>
    </submittedName>
</protein>
<comment type="caution">
    <text evidence="1">The sequence shown here is derived from an EMBL/GenBank/DDBJ whole genome shotgun (WGS) entry which is preliminary data.</text>
</comment>
<sequence>MFAFDDVNGGVSPGAEFQTNATCFRKDSTGSMHMADRTVRPQSKLCAAGRAGKKRAEGDVELWGSNVQMDRAVPGLLKEGIDVLNLSKYGNP</sequence>
<organism evidence="1 2">
    <name type="scientific">Thalictrum thalictroides</name>
    <name type="common">Rue-anemone</name>
    <name type="synonym">Anemone thalictroides</name>
    <dbReference type="NCBI Taxonomy" id="46969"/>
    <lineage>
        <taxon>Eukaryota</taxon>
        <taxon>Viridiplantae</taxon>
        <taxon>Streptophyta</taxon>
        <taxon>Embryophyta</taxon>
        <taxon>Tracheophyta</taxon>
        <taxon>Spermatophyta</taxon>
        <taxon>Magnoliopsida</taxon>
        <taxon>Ranunculales</taxon>
        <taxon>Ranunculaceae</taxon>
        <taxon>Thalictroideae</taxon>
        <taxon>Thalictrum</taxon>
    </lineage>
</organism>
<proteinExistence type="predicted"/>
<gene>
    <name evidence="1" type="ORF">FRX31_007896</name>
</gene>
<dbReference type="Proteomes" id="UP000554482">
    <property type="component" value="Unassembled WGS sequence"/>
</dbReference>
<evidence type="ECO:0000313" key="2">
    <source>
        <dbReference type="Proteomes" id="UP000554482"/>
    </source>
</evidence>
<evidence type="ECO:0000313" key="1">
    <source>
        <dbReference type="EMBL" id="KAF5202517.1"/>
    </source>
</evidence>
<keyword evidence="2" id="KW-1185">Reference proteome</keyword>
<accession>A0A7J6X0F9</accession>
<name>A0A7J6X0F9_THATH</name>